<evidence type="ECO:0000259" key="2">
    <source>
        <dbReference type="Pfam" id="PF12708"/>
    </source>
</evidence>
<reference evidence="4" key="1">
    <citation type="journal article" date="2014" name="Proc. Natl. Acad. Sci. U.S.A.">
        <title>Extensive sampling of basidiomycete genomes demonstrates inadequacy of the white-rot/brown-rot paradigm for wood decay fungi.</title>
        <authorList>
            <person name="Riley R."/>
            <person name="Salamov A.A."/>
            <person name="Brown D.W."/>
            <person name="Nagy L.G."/>
            <person name="Floudas D."/>
            <person name="Held B.W."/>
            <person name="Levasseur A."/>
            <person name="Lombard V."/>
            <person name="Morin E."/>
            <person name="Otillar R."/>
            <person name="Lindquist E.A."/>
            <person name="Sun H."/>
            <person name="LaButti K.M."/>
            <person name="Schmutz J."/>
            <person name="Jabbour D."/>
            <person name="Luo H."/>
            <person name="Baker S.E."/>
            <person name="Pisabarro A.G."/>
            <person name="Walton J.D."/>
            <person name="Blanchette R.A."/>
            <person name="Henrissat B."/>
            <person name="Martin F."/>
            <person name="Cullen D."/>
            <person name="Hibbett D.S."/>
            <person name="Grigoriev I.V."/>
        </authorList>
    </citation>
    <scope>NUCLEOTIDE SEQUENCE [LARGE SCALE GENOMIC DNA]</scope>
    <source>
        <strain evidence="4">CBS 339.88</strain>
    </source>
</reference>
<keyword evidence="4" id="KW-1185">Reference proteome</keyword>
<evidence type="ECO:0000256" key="1">
    <source>
        <dbReference type="SAM" id="SignalP"/>
    </source>
</evidence>
<feature type="signal peptide" evidence="1">
    <location>
        <begin position="1"/>
        <end position="31"/>
    </location>
</feature>
<dbReference type="PANTHER" id="PTHR33928:SF2">
    <property type="entry name" value="PECTATE LYASE SUPERFAMILY PROTEIN DOMAIN-CONTAINING PROTEIN-RELATED"/>
    <property type="match status" value="1"/>
</dbReference>
<dbReference type="InterPro" id="IPR024535">
    <property type="entry name" value="RHGA/B-epi-like_pectate_lyase"/>
</dbReference>
<name>A0A067TDG6_GALM3</name>
<dbReference type="STRING" id="685588.A0A067TDG6"/>
<dbReference type="PANTHER" id="PTHR33928">
    <property type="entry name" value="POLYGALACTURONASE QRT3"/>
    <property type="match status" value="1"/>
</dbReference>
<feature type="domain" description="Rhamnogalacturonase A/B/Epimerase-like pectate lyase" evidence="2">
    <location>
        <begin position="449"/>
        <end position="508"/>
    </location>
</feature>
<dbReference type="Gene3D" id="2.160.20.10">
    <property type="entry name" value="Single-stranded right-handed beta-helix, Pectin lyase-like"/>
    <property type="match status" value="2"/>
</dbReference>
<dbReference type="SUPFAM" id="SSF51126">
    <property type="entry name" value="Pectin lyase-like"/>
    <property type="match status" value="2"/>
</dbReference>
<gene>
    <name evidence="3" type="ORF">GALMADRAFT_62802</name>
</gene>
<protein>
    <recommendedName>
        <fullName evidence="2">Rhamnogalacturonase A/B/Epimerase-like pectate lyase domain-containing protein</fullName>
    </recommendedName>
</protein>
<dbReference type="InterPro" id="IPR012334">
    <property type="entry name" value="Pectin_lyas_fold"/>
</dbReference>
<dbReference type="Pfam" id="PF12708">
    <property type="entry name" value="Pect-lyase_RHGA_epim"/>
    <property type="match status" value="2"/>
</dbReference>
<dbReference type="Proteomes" id="UP000027222">
    <property type="component" value="Unassembled WGS sequence"/>
</dbReference>
<proteinExistence type="predicted"/>
<feature type="domain" description="Rhamnogalacturonase A/B/Epimerase-like pectate lyase" evidence="2">
    <location>
        <begin position="96"/>
        <end position="322"/>
    </location>
</feature>
<dbReference type="CDD" id="cd23668">
    <property type="entry name" value="GH55_beta13glucanase-like"/>
    <property type="match status" value="1"/>
</dbReference>
<keyword evidence="1" id="KW-0732">Signal</keyword>
<dbReference type="InterPro" id="IPR039279">
    <property type="entry name" value="QRT3-like"/>
</dbReference>
<accession>A0A067TDG6</accession>
<dbReference type="OrthoDB" id="1046782at2759"/>
<organism evidence="3 4">
    <name type="scientific">Galerina marginata (strain CBS 339.88)</name>
    <dbReference type="NCBI Taxonomy" id="685588"/>
    <lineage>
        <taxon>Eukaryota</taxon>
        <taxon>Fungi</taxon>
        <taxon>Dikarya</taxon>
        <taxon>Basidiomycota</taxon>
        <taxon>Agaricomycotina</taxon>
        <taxon>Agaricomycetes</taxon>
        <taxon>Agaricomycetidae</taxon>
        <taxon>Agaricales</taxon>
        <taxon>Agaricineae</taxon>
        <taxon>Strophariaceae</taxon>
        <taxon>Galerina</taxon>
    </lineage>
</organism>
<sequence>MASHAVTRTLLLSLLITLTLISFQTQTGVRAAALHSVQVRQHSKRGASILKSSSLGCSEQGTVPTVANSSSPFWMENIKHQGISPFNSDPDNYQVFRNVKDFGAVGDGVTDDTAAINLAITSQNRCGGGNIGSCSSSTVSPAIVYFPQGTYLISTPIIPYYYTQLIGDAKVLPTLLAAPTFNGFAVIDANPYTAFGQYFQATNNFHRSVRNFIIDLRQIPPANSGTGIHWQVAQATSLVNIVFQMSAAPDTIHQGVWMENGSGGFMGDLVFNGGKFGVWGGNQQFTLRNITVNNAQTAIFSLWNWGWTYQDIKINNCQVGLDISTGGTGAQAIIDAVVTNTPYFITVDLPSNGSLAGSIVINNAKLTKVPVAVGVLNGPAILMGTPPALRTMTIASWVQGDVYKGSNPTGTFKQGSVPAPTKGASLLGPDGKIVGRGHPQYAEYDVSDFVSARDQGAKGDGVTDDTEALQALFNNFSSCKVIFLDAGFYIVSSTLTIPTGTRLVGEAWSVLAGKGPAFQDQDHPQVVFKVGQVGNQAGRPTEITDVVFTTVGPAAGAIVVEWNAIEPEGMQAGAGMWDTHIRLAGSAGTNLGISNCPTSGAGGFDACSAAFMSLHITAQATGYFEGNWVWLADHDLDAPGQDQITVYAGRGILSESQGPVWMIGTASEHHVIHQYNLAGAKNHYMGLIQTESPYFQPTPVVPTPFSIDPDYKDPSPYGENASAWALAIKDSENILVFGAGLYSFFENFSQDCLNTQNCQAQITSIDSSSSIGLYSFSTVASTYQLSVNGAGIVSQADNVDGFASTVTIWTSE</sequence>
<dbReference type="InterPro" id="IPR011050">
    <property type="entry name" value="Pectin_lyase_fold/virulence"/>
</dbReference>
<evidence type="ECO:0000313" key="3">
    <source>
        <dbReference type="EMBL" id="KDR80387.1"/>
    </source>
</evidence>
<dbReference type="HOGENOM" id="CLU_002540_2_2_1"/>
<dbReference type="AlphaFoldDB" id="A0A067TDG6"/>
<feature type="chain" id="PRO_5001646781" description="Rhamnogalacturonase A/B/Epimerase-like pectate lyase domain-containing protein" evidence="1">
    <location>
        <begin position="32"/>
        <end position="812"/>
    </location>
</feature>
<dbReference type="GO" id="GO:0004650">
    <property type="term" value="F:polygalacturonase activity"/>
    <property type="evidence" value="ECO:0007669"/>
    <property type="project" value="InterPro"/>
</dbReference>
<evidence type="ECO:0000313" key="4">
    <source>
        <dbReference type="Proteomes" id="UP000027222"/>
    </source>
</evidence>
<dbReference type="EMBL" id="KL142372">
    <property type="protein sequence ID" value="KDR80387.1"/>
    <property type="molecule type" value="Genomic_DNA"/>
</dbReference>